<evidence type="ECO:0000313" key="3">
    <source>
        <dbReference type="Proteomes" id="UP000837675"/>
    </source>
</evidence>
<dbReference type="InterPro" id="IPR013517">
    <property type="entry name" value="FG-GAP"/>
</dbReference>
<dbReference type="PANTHER" id="PTHR46580">
    <property type="entry name" value="SENSOR KINASE-RELATED"/>
    <property type="match status" value="1"/>
</dbReference>
<accession>A0A8S4C041</accession>
<gene>
    <name evidence="2" type="ORF">MHYMCMPASI_00092</name>
</gene>
<evidence type="ECO:0000256" key="1">
    <source>
        <dbReference type="ARBA" id="ARBA00022729"/>
    </source>
</evidence>
<dbReference type="Proteomes" id="UP000837675">
    <property type="component" value="Unassembled WGS sequence"/>
</dbReference>
<keyword evidence="3" id="KW-1185">Reference proteome</keyword>
<dbReference type="Pfam" id="PF13517">
    <property type="entry name" value="FG-GAP_3"/>
    <property type="match status" value="1"/>
</dbReference>
<organism evidence="2 3">
    <name type="scientific">Hyalomma marginatum</name>
    <dbReference type="NCBI Taxonomy" id="34627"/>
    <lineage>
        <taxon>Eukaryota</taxon>
        <taxon>Metazoa</taxon>
        <taxon>Ecdysozoa</taxon>
        <taxon>Arthropoda</taxon>
        <taxon>Chelicerata</taxon>
        <taxon>Arachnida</taxon>
        <taxon>Acari</taxon>
        <taxon>Parasitiformes</taxon>
        <taxon>Ixodida</taxon>
        <taxon>Ixodoidea</taxon>
        <taxon>Ixodidae</taxon>
        <taxon>Hyalomminae</taxon>
        <taxon>Hyalomma</taxon>
    </lineage>
</organism>
<dbReference type="Gene3D" id="2.130.10.130">
    <property type="entry name" value="Integrin alpha, N-terminal"/>
    <property type="match status" value="1"/>
</dbReference>
<dbReference type="SUPFAM" id="SSF69318">
    <property type="entry name" value="Integrin alpha N-terminal domain"/>
    <property type="match status" value="1"/>
</dbReference>
<comment type="caution">
    <text evidence="2">The sequence shown here is derived from an EMBL/GenBank/DDBJ whole genome shotgun (WGS) entry which is preliminary data.</text>
</comment>
<protein>
    <submittedName>
        <fullName evidence="2">VCBS repeat containing protein</fullName>
    </submittedName>
</protein>
<reference evidence="2" key="1">
    <citation type="submission" date="2021-06" db="EMBL/GenBank/DDBJ databases">
        <authorList>
            <person name="Nardi T."/>
            <person name="Nardi T."/>
        </authorList>
    </citation>
    <scope>NUCLEOTIDE SEQUENCE</scope>
</reference>
<name>A0A8S4C041_9ACAR</name>
<proteinExistence type="predicted"/>
<evidence type="ECO:0000313" key="2">
    <source>
        <dbReference type="EMBL" id="CAG7589104.1"/>
    </source>
</evidence>
<sequence length="84" mass="8619">MSDIFELTASCSASEEPGEVVAADLNKDGKLDIVVGSDVAGKVSILLGNGDSTFKAAVSYNASYAVHGVAVADFNHDSQLDISL</sequence>
<keyword evidence="1" id="KW-0732">Signal</keyword>
<dbReference type="EMBL" id="CAJVAF010000024">
    <property type="protein sequence ID" value="CAG7589104.1"/>
    <property type="molecule type" value="Genomic_DNA"/>
</dbReference>
<dbReference type="InterPro" id="IPR028994">
    <property type="entry name" value="Integrin_alpha_N"/>
</dbReference>
<dbReference type="AlphaFoldDB" id="A0A8S4C041"/>